<protein>
    <submittedName>
        <fullName evidence="1">Uncharacterized protein</fullName>
    </submittedName>
</protein>
<dbReference type="RefSeq" id="WP_014010807.1">
    <property type="nucleotide sequence ID" value="NC_015859.1"/>
</dbReference>
<dbReference type="AlphaFoldDB" id="G0HGP5"/>
<evidence type="ECO:0000313" key="2">
    <source>
        <dbReference type="Proteomes" id="UP000006659"/>
    </source>
</evidence>
<dbReference type="EMBL" id="CP002917">
    <property type="protein sequence ID" value="AEK37652.1"/>
    <property type="molecule type" value="Genomic_DNA"/>
</dbReference>
<proteinExistence type="predicted"/>
<evidence type="ECO:0000313" key="1">
    <source>
        <dbReference type="EMBL" id="AEK37652.1"/>
    </source>
</evidence>
<reference evidence="1 2" key="1">
    <citation type="journal article" date="2011" name="BMC Genomics">
        <title>Complete genome sequence of Corynebacterium variabile DSM 44702 isolated from the surface of smear-ripened cheeses and insights into cheese ripening and flavor generation.</title>
        <authorList>
            <person name="Schroeder J."/>
            <person name="Maus I."/>
            <person name="Trost E."/>
            <person name="Tauch A."/>
        </authorList>
    </citation>
    <scope>NUCLEOTIDE SEQUENCE [LARGE SCALE GENOMIC DNA]</scope>
    <source>
        <strain evidence="2">DSM 44702 / JCM 12073 / NCIMB 30131</strain>
    </source>
</reference>
<dbReference type="HOGENOM" id="CLU_1882263_0_0_11"/>
<accession>G0HGP5</accession>
<sequence>MVAPTKVFPGRQGSVLYRPGEGNPHARLTEAQVISARRRARTSPGCVAELARQWNVSPEGLRQAVQGVNWKYLDAVAQPVRQRAMSPRHEYSDEERRDLLFFVRTMIAAGATVVDAAANVGIADPTARLWLRTYG</sequence>
<name>G0HGP5_CORVD</name>
<dbReference type="Proteomes" id="UP000006659">
    <property type="component" value="Chromosome"/>
</dbReference>
<dbReference type="STRING" id="858619.CVAR_2307"/>
<gene>
    <name evidence="1" type="ordered locus">CVAR_2307</name>
</gene>
<dbReference type="KEGG" id="cva:CVAR_2307"/>
<organism evidence="1 2">
    <name type="scientific">Corynebacterium variabile (strain DSM 44702 / CIP 107183 / JCM 12073 / NCIMB 30131)</name>
    <name type="common">Corynebacterium mooreparkense</name>
    <dbReference type="NCBI Taxonomy" id="858619"/>
    <lineage>
        <taxon>Bacteria</taxon>
        <taxon>Bacillati</taxon>
        <taxon>Actinomycetota</taxon>
        <taxon>Actinomycetes</taxon>
        <taxon>Mycobacteriales</taxon>
        <taxon>Corynebacteriaceae</taxon>
        <taxon>Corynebacterium</taxon>
    </lineage>
</organism>